<keyword evidence="2" id="KW-1185">Reference proteome</keyword>
<dbReference type="AlphaFoldDB" id="B1KM22"/>
<dbReference type="EMBL" id="CP000961">
    <property type="protein sequence ID" value="ACA88902.1"/>
    <property type="molecule type" value="Genomic_DNA"/>
</dbReference>
<evidence type="ECO:0000313" key="1">
    <source>
        <dbReference type="EMBL" id="ACA88902.1"/>
    </source>
</evidence>
<dbReference type="KEGG" id="swd:Swoo_4652"/>
<dbReference type="HOGENOM" id="CLU_2452947_0_0_6"/>
<gene>
    <name evidence="1" type="ordered locus">Swoo_4652</name>
</gene>
<dbReference type="Proteomes" id="UP000002168">
    <property type="component" value="Chromosome"/>
</dbReference>
<evidence type="ECO:0000313" key="2">
    <source>
        <dbReference type="Proteomes" id="UP000002168"/>
    </source>
</evidence>
<organism evidence="1 2">
    <name type="scientific">Shewanella woodyi (strain ATCC 51908 / MS32)</name>
    <dbReference type="NCBI Taxonomy" id="392500"/>
    <lineage>
        <taxon>Bacteria</taxon>
        <taxon>Pseudomonadati</taxon>
        <taxon>Pseudomonadota</taxon>
        <taxon>Gammaproteobacteria</taxon>
        <taxon>Alteromonadales</taxon>
        <taxon>Shewanellaceae</taxon>
        <taxon>Shewanella</taxon>
    </lineage>
</organism>
<accession>B1KM22</accession>
<sequence length="89" mass="10129">MLQVPFYLAFAKSDWPAVPCQWMRIIGITRNCARAFIEKNAFSALSVFLSLNTLDIDTILEFKIQKRGLTPLLSIHIPASLLFINKALY</sequence>
<proteinExistence type="predicted"/>
<protein>
    <submittedName>
        <fullName evidence="1">Uncharacterized protein</fullName>
    </submittedName>
</protein>
<reference evidence="1 2" key="1">
    <citation type="submission" date="2008-02" db="EMBL/GenBank/DDBJ databases">
        <title>Complete sequence of Shewanella woodyi ATCC 51908.</title>
        <authorList>
            <consortium name="US DOE Joint Genome Institute"/>
            <person name="Copeland A."/>
            <person name="Lucas S."/>
            <person name="Lapidus A."/>
            <person name="Glavina del Rio T."/>
            <person name="Dalin E."/>
            <person name="Tice H."/>
            <person name="Bruce D."/>
            <person name="Goodwin L."/>
            <person name="Pitluck S."/>
            <person name="Sims D."/>
            <person name="Brettin T."/>
            <person name="Detter J.C."/>
            <person name="Han C."/>
            <person name="Kuske C.R."/>
            <person name="Schmutz J."/>
            <person name="Larimer F."/>
            <person name="Land M."/>
            <person name="Hauser L."/>
            <person name="Kyrpides N."/>
            <person name="Lykidis A."/>
            <person name="Zhao J.-S."/>
            <person name="Richardson P."/>
        </authorList>
    </citation>
    <scope>NUCLEOTIDE SEQUENCE [LARGE SCALE GENOMIC DNA]</scope>
    <source>
        <strain evidence="2">ATCC 51908 / MS32</strain>
    </source>
</reference>
<name>B1KM22_SHEWM</name>